<feature type="compositionally biased region" description="Basic and acidic residues" evidence="1">
    <location>
        <begin position="1215"/>
        <end position="1224"/>
    </location>
</feature>
<keyword evidence="3" id="KW-1185">Reference proteome</keyword>
<feature type="compositionally biased region" description="Basic and acidic residues" evidence="1">
    <location>
        <begin position="167"/>
        <end position="179"/>
    </location>
</feature>
<proteinExistence type="predicted"/>
<feature type="compositionally biased region" description="Polar residues" evidence="1">
    <location>
        <begin position="96"/>
        <end position="119"/>
    </location>
</feature>
<feature type="compositionally biased region" description="Basic and acidic residues" evidence="1">
    <location>
        <begin position="204"/>
        <end position="213"/>
    </location>
</feature>
<feature type="region of interest" description="Disordered" evidence="1">
    <location>
        <begin position="1"/>
        <end position="190"/>
    </location>
</feature>
<feature type="compositionally biased region" description="Polar residues" evidence="1">
    <location>
        <begin position="978"/>
        <end position="988"/>
    </location>
</feature>
<feature type="non-terminal residue" evidence="2">
    <location>
        <position position="1"/>
    </location>
</feature>
<evidence type="ECO:0000256" key="1">
    <source>
        <dbReference type="SAM" id="MobiDB-lite"/>
    </source>
</evidence>
<dbReference type="OrthoDB" id="6426227at2759"/>
<dbReference type="STRING" id="623744.A0A553RCK9"/>
<dbReference type="PANTHER" id="PTHR12505">
    <property type="entry name" value="PHD FINGER TRANSCRIPTION FACTOR"/>
    <property type="match status" value="1"/>
</dbReference>
<gene>
    <name evidence="2" type="ORF">DNTS_004338</name>
</gene>
<feature type="region of interest" description="Disordered" evidence="1">
    <location>
        <begin position="1215"/>
        <end position="1243"/>
    </location>
</feature>
<feature type="compositionally biased region" description="Polar residues" evidence="1">
    <location>
        <begin position="1140"/>
        <end position="1158"/>
    </location>
</feature>
<feature type="compositionally biased region" description="Basic and acidic residues" evidence="1">
    <location>
        <begin position="1159"/>
        <end position="1170"/>
    </location>
</feature>
<sequence length="1354" mass="148887">HGSRGSTGAQGPELDPSNSTQDKRKTDMESASQGYGRHQSTSQPSWEARGPQSRPEDEPRKAYNSHTFASQSSRGEKGHLPPLITPEEATLVPQGPESNAMRSLMKYSSQQPLLFSQKSPFGGLGCLKQGERRERNERSDRSVSGSSCAFQEAKQNLPRRRGSSSGENERTERPGKDSGEAQGEGEVRQPPVGIAVAVARQREPPCRLPDGHHTHSHHSRVMPSMKGGGRPMYSLERGMDEDRKRVCEEQLGLSHFDREREILLRENKDRVEFARIHPSSSCHGELTSHLIVPGGNQLGTEPSAHAHPAHHHWMPRTGSPSLWMGHSYGLSHPALQQNLPPGFSTPMPNTLQPVLPLPQDPSAALVVLPTEPAAHPSSHHLDVMEQQGLWPPVYGARGPTSHMQHPAVYSRSQFLRQQELYALQQHQHQQHRAQAMELAYRHSHSQRKPEDPPIDLLEEAPEPRTSKPTKPFSVGPSPKPPPSSSSPGGCASRLSPCCRSPAPRSHLKSTPCPEPSPAVATPCSPALSPHPSHHHLSKPAESQDKRAEGQPPQDFPQSLEPDLPPDYTYPPISMGYKGSPSPQEVQLAEHADLEAEQAEPAEPAPQPHLGSPNGEKPVCNSGAGSPRRTSQAAEEGRAMLATDEQVEKEQVDARCNLSDFPIADHHPDGATMIPDSQTSGRESPAPAEGNQEQNEELLVQESASANLDSDFVAQTELDRERIAEVMRLPPTDSPSTPLSPCPMPCALGNQYPGSCIWSLELLIAAALCATRDAQMATSAPVSGNAAAPNYGIELLSELAELERSQHQRNSSGENDNDLLTFDLQSLATLAAARALELAPPLPAESTPPLRRILNLRRKCKWTPRPDPVCPVKATMETLDREELAMRVRLADLQRRYKEKQRELAKLQRKHDHQKEETARSPARRGPGRPRKRKSTSTPIPTDAQRKAKLAGVGAGPGMLTEDDLTGGGDRKRKKKRMTSSPYHHLSSTQIKAHCRPRGRPKLLSSKYKQKACSQLKQKAKAKRGSRLVKLLCHRETNTSSSISEHLSRGLVEKEALTKTAEHSDSACSGAVAQQESEGKRTGIRRGVRSKGIACSLPLPSLTQQALHNSAVTEKGVSHSGSDTEGEDDGIYDSEAEGIRNLSSKEQLSAASRPSNISITKREADHKTKNKTERRRFGSLTVSITKEEVKRRKTPCRPNQNHSELAEEVRITGPKWREGSRESNCDRTTVLKSSTAHHEKTSRKSAVLHGKRKSCWLETMLSQCDDISWRRRIRNKQSDINGGPCFNPLCSDLSLHVHGFLDLSWILVTSITNRPMSFFDLDFFFLVVVFTSVRCSTLMSTCDVNIISDAHVVVT</sequence>
<dbReference type="InterPro" id="IPR052429">
    <property type="entry name" value="BAH_domain_protein"/>
</dbReference>
<evidence type="ECO:0008006" key="4">
    <source>
        <dbReference type="Google" id="ProtNLM"/>
    </source>
</evidence>
<feature type="region of interest" description="Disordered" evidence="1">
    <location>
        <begin position="1060"/>
        <end position="1084"/>
    </location>
</feature>
<feature type="region of interest" description="Disordered" evidence="1">
    <location>
        <begin position="1109"/>
        <end position="1175"/>
    </location>
</feature>
<dbReference type="EMBL" id="SRMA01025010">
    <property type="protein sequence ID" value="TRY99905.1"/>
    <property type="molecule type" value="Genomic_DNA"/>
</dbReference>
<feature type="region of interest" description="Disordered" evidence="1">
    <location>
        <begin position="204"/>
        <end position="229"/>
    </location>
</feature>
<feature type="compositionally biased region" description="Basic residues" evidence="1">
    <location>
        <begin position="921"/>
        <end position="934"/>
    </location>
</feature>
<dbReference type="PANTHER" id="PTHR12505:SF22">
    <property type="entry name" value="BAH AND COILED-COIL DOMAIN-CONTAINING PROTEIN 1"/>
    <property type="match status" value="1"/>
</dbReference>
<comment type="caution">
    <text evidence="2">The sequence shown here is derived from an EMBL/GenBank/DDBJ whole genome shotgun (WGS) entry which is preliminary data.</text>
</comment>
<organism evidence="2 3">
    <name type="scientific">Danionella cerebrum</name>
    <dbReference type="NCBI Taxonomy" id="2873325"/>
    <lineage>
        <taxon>Eukaryota</taxon>
        <taxon>Metazoa</taxon>
        <taxon>Chordata</taxon>
        <taxon>Craniata</taxon>
        <taxon>Vertebrata</taxon>
        <taxon>Euteleostomi</taxon>
        <taxon>Actinopterygii</taxon>
        <taxon>Neopterygii</taxon>
        <taxon>Teleostei</taxon>
        <taxon>Ostariophysi</taxon>
        <taxon>Cypriniformes</taxon>
        <taxon>Danionidae</taxon>
        <taxon>Danioninae</taxon>
        <taxon>Danionella</taxon>
    </lineage>
</organism>
<reference evidence="2 3" key="1">
    <citation type="journal article" date="2019" name="Sci. Data">
        <title>Hybrid genome assembly and annotation of Danionella translucida.</title>
        <authorList>
            <person name="Kadobianskyi M."/>
            <person name="Schulze L."/>
            <person name="Schuelke M."/>
            <person name="Judkewitz B."/>
        </authorList>
    </citation>
    <scope>NUCLEOTIDE SEQUENCE [LARGE SCALE GENOMIC DNA]</scope>
    <source>
        <strain evidence="2 3">Bolton</strain>
    </source>
</reference>
<feature type="compositionally biased region" description="Polar residues" evidence="1">
    <location>
        <begin position="64"/>
        <end position="73"/>
    </location>
</feature>
<protein>
    <recommendedName>
        <fullName evidence="4">BAH domain-containing protein</fullName>
    </recommendedName>
</protein>
<dbReference type="Proteomes" id="UP000316079">
    <property type="component" value="Unassembled WGS sequence"/>
</dbReference>
<evidence type="ECO:0000313" key="2">
    <source>
        <dbReference type="EMBL" id="TRY99905.1"/>
    </source>
</evidence>
<name>A0A553RCK9_9TELE</name>
<evidence type="ECO:0000313" key="3">
    <source>
        <dbReference type="Proteomes" id="UP000316079"/>
    </source>
</evidence>
<feature type="compositionally biased region" description="Polar residues" evidence="1">
    <location>
        <begin position="29"/>
        <end position="45"/>
    </location>
</feature>
<feature type="region of interest" description="Disordered" evidence="1">
    <location>
        <begin position="900"/>
        <end position="988"/>
    </location>
</feature>
<feature type="compositionally biased region" description="Acidic residues" evidence="1">
    <location>
        <begin position="1123"/>
        <end position="1135"/>
    </location>
</feature>
<accession>A0A553RCK9</accession>
<feature type="compositionally biased region" description="Basic and acidic residues" evidence="1">
    <location>
        <begin position="129"/>
        <end position="141"/>
    </location>
</feature>
<feature type="region of interest" description="Disordered" evidence="1">
    <location>
        <begin position="439"/>
        <end position="695"/>
    </location>
</feature>